<organism evidence="2 3">
    <name type="scientific">Epilithonimonas hispanica</name>
    <dbReference type="NCBI Taxonomy" id="358687"/>
    <lineage>
        <taxon>Bacteria</taxon>
        <taxon>Pseudomonadati</taxon>
        <taxon>Bacteroidota</taxon>
        <taxon>Flavobacteriia</taxon>
        <taxon>Flavobacteriales</taxon>
        <taxon>Weeksellaceae</taxon>
        <taxon>Chryseobacterium group</taxon>
        <taxon>Epilithonimonas</taxon>
    </lineage>
</organism>
<evidence type="ECO:0000313" key="2">
    <source>
        <dbReference type="EMBL" id="REC72125.1"/>
    </source>
</evidence>
<evidence type="ECO:0000313" key="3">
    <source>
        <dbReference type="Proteomes" id="UP000256326"/>
    </source>
</evidence>
<keyword evidence="1" id="KW-1133">Transmembrane helix</keyword>
<accession>A0A3D9D273</accession>
<proteinExistence type="predicted"/>
<feature type="transmembrane region" description="Helical" evidence="1">
    <location>
        <begin position="6"/>
        <end position="26"/>
    </location>
</feature>
<protein>
    <submittedName>
        <fullName evidence="2">Uncharacterized protein</fullName>
    </submittedName>
</protein>
<comment type="caution">
    <text evidence="2">The sequence shown here is derived from an EMBL/GenBank/DDBJ whole genome shotgun (WGS) entry which is preliminary data.</text>
</comment>
<dbReference type="AlphaFoldDB" id="A0A3D9D273"/>
<keyword evidence="1" id="KW-0812">Transmembrane</keyword>
<gene>
    <name evidence="2" type="ORF">DRF58_04025</name>
</gene>
<sequence>MKPDNVIFIGVILSVLGALTAGIGTWRKSISSRVDSDKQKLEITSLKQQNQILKDDLTGYSTGGDSYLDMMPVMLGNDFFKFIIIQKGKYPLSNVEMWYINMNGWDKMSSMQASEYQNRSRHSTLSNLGYFRQNGIKEIENFKFDKNLGVYLQFHFFTNNGTPTIIFRGKWVNNKWVFAKKIITGQSKEPIYDFDPDYPARADKDSTINDFY</sequence>
<reference evidence="2 3" key="1">
    <citation type="journal article" date="2006" name="Int. J. Syst. Evol. Microbiol.">
        <title>Chryseobacterium hispanicum sp. nov., isolated from the drinking water distribution system of Sevilla, Spain.</title>
        <authorList>
            <person name="Gallego V."/>
            <person name="Garcia M.T."/>
            <person name="Ventosa A."/>
        </authorList>
    </citation>
    <scope>NUCLEOTIDE SEQUENCE [LARGE SCALE GENOMIC DNA]</scope>
    <source>
        <strain evidence="2 3">KCTC 22104</strain>
    </source>
</reference>
<dbReference type="Proteomes" id="UP000256326">
    <property type="component" value="Unassembled WGS sequence"/>
</dbReference>
<keyword evidence="3" id="KW-1185">Reference proteome</keyword>
<dbReference type="RefSeq" id="WP_116033140.1">
    <property type="nucleotide sequence ID" value="NZ_JBHLVV010000085.1"/>
</dbReference>
<dbReference type="EMBL" id="QNUG01000006">
    <property type="protein sequence ID" value="REC72125.1"/>
    <property type="molecule type" value="Genomic_DNA"/>
</dbReference>
<evidence type="ECO:0000256" key="1">
    <source>
        <dbReference type="SAM" id="Phobius"/>
    </source>
</evidence>
<keyword evidence="1" id="KW-0472">Membrane</keyword>
<name>A0A3D9D273_9FLAO</name>